<feature type="compositionally biased region" description="Basic and acidic residues" evidence="1">
    <location>
        <begin position="221"/>
        <end position="240"/>
    </location>
</feature>
<comment type="caution">
    <text evidence="2">The sequence shown here is derived from an EMBL/GenBank/DDBJ whole genome shotgun (WGS) entry which is preliminary data.</text>
</comment>
<evidence type="ECO:0000256" key="1">
    <source>
        <dbReference type="SAM" id="MobiDB-lite"/>
    </source>
</evidence>
<accession>A0A9P4X201</accession>
<dbReference type="EMBL" id="SWKV01000001">
    <property type="protein sequence ID" value="KAF3048295.1"/>
    <property type="molecule type" value="Genomic_DNA"/>
</dbReference>
<feature type="compositionally biased region" description="Polar residues" evidence="1">
    <location>
        <begin position="662"/>
        <end position="673"/>
    </location>
</feature>
<feature type="region of interest" description="Disordered" evidence="1">
    <location>
        <begin position="216"/>
        <end position="290"/>
    </location>
</feature>
<feature type="compositionally biased region" description="Basic residues" evidence="1">
    <location>
        <begin position="646"/>
        <end position="657"/>
    </location>
</feature>
<dbReference type="OrthoDB" id="3675887at2759"/>
<sequence>MLETLSTETLLNSFPMFGHPGISALEYAGNLAEFREKNRRASICSTSLKRKSTAETRHENTKTTTPAATGKCETKQLSLAPVHYIDEFGAQRKRKDMWVNHTPRNFDMRSPPNVDVYRPSTSSSNENYSRPRINSQNSHSSSAGPYLEQKRFTVNADNPVELDSIEVGVASSPSMFASSPPMSPEVYRPMAAPPHRRSISSPMTKIITYQPRQAQAIISSQKREVRVRSTSTPDHDLREKKQSRRQTPYKATVPAANTSAPYASLEPWVSEHERNASRSDSNSDMPTQEDLEKLEEVAPLGVIQKYFDSQADSRDSSLRRVRHRHTPSPPKMPLPNSPDPNLRSTEPVAIFPIEDLELVTDVPPAVPERSPKRLTNSRLPFRKESITSVDSDFARAAEGQFTEYDQRDSEIHVPKQRSQCVRVGQAARAGSSCLGRMAPPILSHGALTANSDLGLNDISFFLKHTGPAPSSDSKAPSRQRMRSGPKIFKVKRKSLAARVGSVEGSPQRARQKPQVPTCTREVTTKAGAKHLKIVIPRLSGTDNLIFPVAVAGQQHQKHLSRHISLSFTEDMLVPRLASPAVERAIQGFSSYDRCSRSFSAPNIMDMASNAVRKEKSPPISPKPIPVLEHQHPLAEQHVTREEQTKARKIRDLKKIRRKEVPSTISVASSAQQQRDSDTGPGALPTPRHTPEPQFHSEEPHANIEHHVANERHEMIGDSAVEIEVLEESSTEKMMRLQDRVMLLQRQNSALTTALAKVVGLEMEDGDLEPELVLRTFRRCRSSRTPSGW</sequence>
<evidence type="ECO:0000313" key="2">
    <source>
        <dbReference type="EMBL" id="KAF3048295.1"/>
    </source>
</evidence>
<feature type="compositionally biased region" description="Polar residues" evidence="1">
    <location>
        <begin position="119"/>
        <end position="143"/>
    </location>
</feature>
<feature type="compositionally biased region" description="Basic and acidic residues" evidence="1">
    <location>
        <begin position="52"/>
        <end position="61"/>
    </location>
</feature>
<feature type="region of interest" description="Disordered" evidence="1">
    <location>
        <begin position="103"/>
        <end position="145"/>
    </location>
</feature>
<organism evidence="2 3">
    <name type="scientific">Didymella heteroderae</name>
    <dbReference type="NCBI Taxonomy" id="1769908"/>
    <lineage>
        <taxon>Eukaryota</taxon>
        <taxon>Fungi</taxon>
        <taxon>Dikarya</taxon>
        <taxon>Ascomycota</taxon>
        <taxon>Pezizomycotina</taxon>
        <taxon>Dothideomycetes</taxon>
        <taxon>Pleosporomycetidae</taxon>
        <taxon>Pleosporales</taxon>
        <taxon>Pleosporineae</taxon>
        <taxon>Didymellaceae</taxon>
        <taxon>Didymella</taxon>
    </lineage>
</organism>
<dbReference type="Proteomes" id="UP000758155">
    <property type="component" value="Unassembled WGS sequence"/>
</dbReference>
<feature type="region of interest" description="Disordered" evidence="1">
    <location>
        <begin position="632"/>
        <end position="696"/>
    </location>
</feature>
<protein>
    <submittedName>
        <fullName evidence="2">Uncharacterized protein</fullName>
    </submittedName>
</protein>
<keyword evidence="3" id="KW-1185">Reference proteome</keyword>
<name>A0A9P4X201_9PLEO</name>
<feature type="region of interest" description="Disordered" evidence="1">
    <location>
        <begin position="46"/>
        <end position="67"/>
    </location>
</feature>
<gene>
    <name evidence="2" type="ORF">E8E12_011640</name>
</gene>
<feature type="region of interest" description="Disordered" evidence="1">
    <location>
        <begin position="307"/>
        <end position="341"/>
    </location>
</feature>
<evidence type="ECO:0000313" key="3">
    <source>
        <dbReference type="Proteomes" id="UP000758155"/>
    </source>
</evidence>
<feature type="compositionally biased region" description="Pro residues" evidence="1">
    <location>
        <begin position="327"/>
        <end position="338"/>
    </location>
</feature>
<proteinExistence type="predicted"/>
<feature type="compositionally biased region" description="Basic and acidic residues" evidence="1">
    <location>
        <begin position="632"/>
        <end position="645"/>
    </location>
</feature>
<dbReference type="AlphaFoldDB" id="A0A9P4X201"/>
<reference evidence="2" key="1">
    <citation type="submission" date="2019-04" db="EMBL/GenBank/DDBJ databases">
        <title>Sequencing of skin fungus with MAO and IRED activity.</title>
        <authorList>
            <person name="Marsaioli A.J."/>
            <person name="Bonatto J.M.C."/>
            <person name="Reis Junior O."/>
        </authorList>
    </citation>
    <scope>NUCLEOTIDE SEQUENCE</scope>
    <source>
        <strain evidence="2">28M1</strain>
    </source>
</reference>